<evidence type="ECO:0000259" key="1">
    <source>
        <dbReference type="Pfam" id="PF01323"/>
    </source>
</evidence>
<gene>
    <name evidence="2" type="ORF">EDD40_2438</name>
</gene>
<dbReference type="EMBL" id="RJKM01000001">
    <property type="protein sequence ID" value="ROP37150.1"/>
    <property type="molecule type" value="Genomic_DNA"/>
</dbReference>
<reference evidence="2 3" key="1">
    <citation type="submission" date="2018-11" db="EMBL/GenBank/DDBJ databases">
        <title>Sequencing the genomes of 1000 actinobacteria strains.</title>
        <authorList>
            <person name="Klenk H.-P."/>
        </authorList>
    </citation>
    <scope>NUCLEOTIDE SEQUENCE [LARGE SCALE GENOMIC DNA]</scope>
    <source>
        <strain evidence="2 3">DSM 44231</strain>
    </source>
</reference>
<name>A0A3N1H3Q0_9PSEU</name>
<dbReference type="GO" id="GO:0016491">
    <property type="term" value="F:oxidoreductase activity"/>
    <property type="evidence" value="ECO:0007669"/>
    <property type="project" value="InterPro"/>
</dbReference>
<dbReference type="SUPFAM" id="SSF52833">
    <property type="entry name" value="Thioredoxin-like"/>
    <property type="match status" value="1"/>
</dbReference>
<feature type="domain" description="DSBA-like thioredoxin" evidence="1">
    <location>
        <begin position="3"/>
        <end position="198"/>
    </location>
</feature>
<dbReference type="PANTHER" id="PTHR13887">
    <property type="entry name" value="GLUTATHIONE S-TRANSFERASE KAPPA"/>
    <property type="match status" value="1"/>
</dbReference>
<proteinExistence type="predicted"/>
<dbReference type="Pfam" id="PF01323">
    <property type="entry name" value="DSBA"/>
    <property type="match status" value="1"/>
</dbReference>
<protein>
    <submittedName>
        <fullName evidence="2">Putative DsbA family dithiol-disulfide isomerase</fullName>
    </submittedName>
</protein>
<dbReference type="Proteomes" id="UP000268727">
    <property type="component" value="Unassembled WGS sequence"/>
</dbReference>
<dbReference type="InterPro" id="IPR001853">
    <property type="entry name" value="DSBA-like_thioredoxin_dom"/>
</dbReference>
<dbReference type="InterPro" id="IPR036249">
    <property type="entry name" value="Thioredoxin-like_sf"/>
</dbReference>
<keyword evidence="2" id="KW-0413">Isomerase</keyword>
<dbReference type="GO" id="GO:0016853">
    <property type="term" value="F:isomerase activity"/>
    <property type="evidence" value="ECO:0007669"/>
    <property type="project" value="UniProtKB-KW"/>
</dbReference>
<dbReference type="AlphaFoldDB" id="A0A3N1H3Q0"/>
<evidence type="ECO:0000313" key="3">
    <source>
        <dbReference type="Proteomes" id="UP000268727"/>
    </source>
</evidence>
<keyword evidence="3" id="KW-1185">Reference proteome</keyword>
<comment type="caution">
    <text evidence="2">The sequence shown here is derived from an EMBL/GenBank/DDBJ whole genome shotgun (WGS) entry which is preliminary data.</text>
</comment>
<evidence type="ECO:0000313" key="2">
    <source>
        <dbReference type="EMBL" id="ROP37150.1"/>
    </source>
</evidence>
<dbReference type="CDD" id="cd03024">
    <property type="entry name" value="DsbA_FrnE"/>
    <property type="match status" value="1"/>
</dbReference>
<dbReference type="OrthoDB" id="9799122at2"/>
<dbReference type="PANTHER" id="PTHR13887:SF41">
    <property type="entry name" value="THIOREDOXIN SUPERFAMILY PROTEIN"/>
    <property type="match status" value="1"/>
</dbReference>
<accession>A0A3N1H3Q0</accession>
<organism evidence="2 3">
    <name type="scientific">Saccharothrix texasensis</name>
    <dbReference type="NCBI Taxonomy" id="103734"/>
    <lineage>
        <taxon>Bacteria</taxon>
        <taxon>Bacillati</taxon>
        <taxon>Actinomycetota</taxon>
        <taxon>Actinomycetes</taxon>
        <taxon>Pseudonocardiales</taxon>
        <taxon>Pseudonocardiaceae</taxon>
        <taxon>Saccharothrix</taxon>
    </lineage>
</organism>
<sequence>MRLDVWSDVVCPWCYIGKRKLERALDRWDGEPVEVVWRPFELNPQLKSTGAAVREVLAGKLGSEAVAEQAMHRSTTAAESEGLRYEMSKAIAANTFDAHRLVSLAREQGVQHEVKERFFRAHFVEGENLGDPETLVRLAGQTGLTGAADALVDDALAARLRDELAEGVAIGVRSVPTYVVGNRGVAGAQDPDVILDLLRSAP</sequence>
<dbReference type="Gene3D" id="3.40.30.10">
    <property type="entry name" value="Glutaredoxin"/>
    <property type="match status" value="1"/>
</dbReference>